<keyword evidence="11" id="KW-0067">ATP-binding</keyword>
<keyword evidence="8" id="KW-0479">Metal-binding</keyword>
<gene>
    <name evidence="16" type="ORF">MTUNDRAET4_3096</name>
</gene>
<comment type="function">
    <text evidence="2">Catalyzes the phosphorylation of pyruvate to phosphoenolpyruvate.</text>
</comment>
<keyword evidence="7 16" id="KW-0808">Transferase</keyword>
<comment type="catalytic activity">
    <reaction evidence="14">
        <text>pyruvate + ATP + H2O = phosphoenolpyruvate + AMP + phosphate + 2 H(+)</text>
        <dbReference type="Rhea" id="RHEA:11364"/>
        <dbReference type="ChEBI" id="CHEBI:15361"/>
        <dbReference type="ChEBI" id="CHEBI:15377"/>
        <dbReference type="ChEBI" id="CHEBI:15378"/>
        <dbReference type="ChEBI" id="CHEBI:30616"/>
        <dbReference type="ChEBI" id="CHEBI:43474"/>
        <dbReference type="ChEBI" id="CHEBI:58702"/>
        <dbReference type="ChEBI" id="CHEBI:456215"/>
        <dbReference type="EC" id="2.7.9.2"/>
    </reaction>
</comment>
<evidence type="ECO:0000256" key="9">
    <source>
        <dbReference type="ARBA" id="ARBA00022741"/>
    </source>
</evidence>
<keyword evidence="10" id="KW-0418">Kinase</keyword>
<keyword evidence="16" id="KW-0670">Pyruvate</keyword>
<dbReference type="Gene3D" id="3.30.1490.20">
    <property type="entry name" value="ATP-grasp fold, A domain"/>
    <property type="match status" value="1"/>
</dbReference>
<evidence type="ECO:0000256" key="8">
    <source>
        <dbReference type="ARBA" id="ARBA00022723"/>
    </source>
</evidence>
<dbReference type="EMBL" id="LR536450">
    <property type="protein sequence ID" value="VFU09983.1"/>
    <property type="molecule type" value="Genomic_DNA"/>
</dbReference>
<evidence type="ECO:0000256" key="14">
    <source>
        <dbReference type="ARBA" id="ARBA00047700"/>
    </source>
</evidence>
<evidence type="ECO:0000256" key="11">
    <source>
        <dbReference type="ARBA" id="ARBA00022840"/>
    </source>
</evidence>
<dbReference type="SUPFAM" id="SSF56059">
    <property type="entry name" value="Glutathione synthetase ATP-binding domain-like"/>
    <property type="match status" value="1"/>
</dbReference>
<feature type="domain" description="Pyruvate phosphate dikinase AMP/ATP-binding" evidence="15">
    <location>
        <begin position="19"/>
        <end position="216"/>
    </location>
</feature>
<accession>A0A4U8Z401</accession>
<dbReference type="AlphaFoldDB" id="A0A4U8Z401"/>
<evidence type="ECO:0000259" key="15">
    <source>
        <dbReference type="Pfam" id="PF01326"/>
    </source>
</evidence>
<reference evidence="16 17" key="1">
    <citation type="submission" date="2019-03" db="EMBL/GenBank/DDBJ databases">
        <authorList>
            <person name="Kox A.R. M."/>
        </authorList>
    </citation>
    <scope>NUCLEOTIDE SEQUENCE [LARGE SCALE GENOMIC DNA]</scope>
    <source>
        <strain evidence="16">MTUNDRAET4 annotated genome</strain>
    </source>
</reference>
<dbReference type="UniPathway" id="UPA00138"/>
<dbReference type="GO" id="GO:0008986">
    <property type="term" value="F:pyruvate, water dikinase activity"/>
    <property type="evidence" value="ECO:0007669"/>
    <property type="project" value="UniProtKB-EC"/>
</dbReference>
<dbReference type="PANTHER" id="PTHR43030:SF1">
    <property type="entry name" value="PHOSPHOENOLPYRUVATE SYNTHASE"/>
    <property type="match status" value="1"/>
</dbReference>
<evidence type="ECO:0000256" key="6">
    <source>
        <dbReference type="ARBA" id="ARBA00021623"/>
    </source>
</evidence>
<dbReference type="InterPro" id="IPR006319">
    <property type="entry name" value="PEP_synth"/>
</dbReference>
<evidence type="ECO:0000256" key="2">
    <source>
        <dbReference type="ARBA" id="ARBA00002988"/>
    </source>
</evidence>
<evidence type="ECO:0000256" key="5">
    <source>
        <dbReference type="ARBA" id="ARBA00011996"/>
    </source>
</evidence>
<dbReference type="InterPro" id="IPR013815">
    <property type="entry name" value="ATP_grasp_subdomain_1"/>
</dbReference>
<keyword evidence="12" id="KW-0460">Magnesium</keyword>
<dbReference type="OrthoDB" id="9765468at2"/>
<dbReference type="Pfam" id="PF01326">
    <property type="entry name" value="PPDK_N"/>
    <property type="match status" value="1"/>
</dbReference>
<dbReference type="KEGG" id="mtun:MTUNDRAET4_3096"/>
<dbReference type="FunFam" id="3.30.1490.20:FF:000010">
    <property type="entry name" value="Phosphoenolpyruvate synthase"/>
    <property type="match status" value="1"/>
</dbReference>
<comment type="pathway">
    <text evidence="3">Carbohydrate biosynthesis; gluconeogenesis.</text>
</comment>
<evidence type="ECO:0000313" key="17">
    <source>
        <dbReference type="Proteomes" id="UP000294360"/>
    </source>
</evidence>
<dbReference type="GO" id="GO:0006094">
    <property type="term" value="P:gluconeogenesis"/>
    <property type="evidence" value="ECO:0007669"/>
    <property type="project" value="UniProtKB-UniPathway"/>
</dbReference>
<evidence type="ECO:0000256" key="12">
    <source>
        <dbReference type="ARBA" id="ARBA00022842"/>
    </source>
</evidence>
<dbReference type="GO" id="GO:0005524">
    <property type="term" value="F:ATP binding"/>
    <property type="evidence" value="ECO:0007669"/>
    <property type="project" value="UniProtKB-KW"/>
</dbReference>
<evidence type="ECO:0000256" key="7">
    <source>
        <dbReference type="ARBA" id="ARBA00022679"/>
    </source>
</evidence>
<dbReference type="EC" id="2.7.9.2" evidence="5"/>
<comment type="similarity">
    <text evidence="4">Belongs to the PEP-utilizing enzyme family.</text>
</comment>
<evidence type="ECO:0000256" key="3">
    <source>
        <dbReference type="ARBA" id="ARBA00004742"/>
    </source>
</evidence>
<dbReference type="PANTHER" id="PTHR43030">
    <property type="entry name" value="PHOSPHOENOLPYRUVATE SYNTHASE"/>
    <property type="match status" value="1"/>
</dbReference>
<evidence type="ECO:0000313" key="16">
    <source>
        <dbReference type="EMBL" id="VFU09983.1"/>
    </source>
</evidence>
<name>A0A4U8Z401_METTU</name>
<dbReference type="InterPro" id="IPR002192">
    <property type="entry name" value="PPDK_AMP/ATP-bd"/>
</dbReference>
<dbReference type="GO" id="GO:0046872">
    <property type="term" value="F:metal ion binding"/>
    <property type="evidence" value="ECO:0007669"/>
    <property type="project" value="UniProtKB-KW"/>
</dbReference>
<comment type="cofactor">
    <cofactor evidence="1">
        <name>Mg(2+)</name>
        <dbReference type="ChEBI" id="CHEBI:18420"/>
    </cofactor>
</comment>
<organism evidence="16 17">
    <name type="scientific">Methylocella tundrae</name>
    <dbReference type="NCBI Taxonomy" id="227605"/>
    <lineage>
        <taxon>Bacteria</taxon>
        <taxon>Pseudomonadati</taxon>
        <taxon>Pseudomonadota</taxon>
        <taxon>Alphaproteobacteria</taxon>
        <taxon>Hyphomicrobiales</taxon>
        <taxon>Beijerinckiaceae</taxon>
        <taxon>Methylocella</taxon>
    </lineage>
</organism>
<sequence length="236" mass="24925">MTSSNYIRWFEDLSGADVAIVGGKTASLGELCSALSGQGVKVPPGFAVTAEAYRDALTAAGAPAPLHRLLDGLDVSDVDLLSERAAEARRIVYAATGGEELRRQIVAAYRELKKRCGGSLSVAVRSSATAEDLPTASFAGQHESYLNVSGEAAAVEACRQCFASIFTDRAITYRLDNGFDHFKVALSVAVIKMVRSDVGSSGVIFTLDTETGFRDVASEAPANYPEIAAALVRWGI</sequence>
<evidence type="ECO:0000256" key="13">
    <source>
        <dbReference type="ARBA" id="ARBA00033470"/>
    </source>
</evidence>
<dbReference type="Proteomes" id="UP000294360">
    <property type="component" value="Chromosome"/>
</dbReference>
<proteinExistence type="inferred from homology"/>
<protein>
    <recommendedName>
        <fullName evidence="6">Phosphoenolpyruvate synthase</fullName>
        <ecNumber evidence="5">2.7.9.2</ecNumber>
    </recommendedName>
    <alternativeName>
        <fullName evidence="13">Pyruvate, water dikinase</fullName>
    </alternativeName>
</protein>
<evidence type="ECO:0000256" key="4">
    <source>
        <dbReference type="ARBA" id="ARBA00007837"/>
    </source>
</evidence>
<evidence type="ECO:0000256" key="1">
    <source>
        <dbReference type="ARBA" id="ARBA00001946"/>
    </source>
</evidence>
<evidence type="ECO:0000256" key="10">
    <source>
        <dbReference type="ARBA" id="ARBA00022777"/>
    </source>
</evidence>
<keyword evidence="9" id="KW-0547">Nucleotide-binding</keyword>